<keyword evidence="7" id="KW-1185">Reference proteome</keyword>
<dbReference type="EC" id="2.1.1.100" evidence="6"/>
<evidence type="ECO:0000256" key="4">
    <source>
        <dbReference type="ARBA" id="ARBA00023136"/>
    </source>
</evidence>
<evidence type="ECO:0000256" key="2">
    <source>
        <dbReference type="ARBA" id="ARBA00022692"/>
    </source>
</evidence>
<evidence type="ECO:0000313" key="7">
    <source>
        <dbReference type="Proteomes" id="UP001589645"/>
    </source>
</evidence>
<dbReference type="Proteomes" id="UP001589645">
    <property type="component" value="Unassembled WGS sequence"/>
</dbReference>
<dbReference type="EMBL" id="JBHMEP010000001">
    <property type="protein sequence ID" value="MFB9134312.1"/>
    <property type="molecule type" value="Genomic_DNA"/>
</dbReference>
<dbReference type="PANTHER" id="PTHR12714">
    <property type="entry name" value="PROTEIN-S ISOPRENYLCYSTEINE O-METHYLTRANSFERASE"/>
    <property type="match status" value="1"/>
</dbReference>
<keyword evidence="4 5" id="KW-0472">Membrane</keyword>
<dbReference type="PANTHER" id="PTHR12714:SF24">
    <property type="entry name" value="SLR1182 PROTEIN"/>
    <property type="match status" value="1"/>
</dbReference>
<name>A0ABV5HK03_9VIBR</name>
<evidence type="ECO:0000256" key="1">
    <source>
        <dbReference type="ARBA" id="ARBA00004127"/>
    </source>
</evidence>
<comment type="caution">
    <text evidence="6">The sequence shown here is derived from an EMBL/GenBank/DDBJ whole genome shotgun (WGS) entry which is preliminary data.</text>
</comment>
<feature type="transmembrane region" description="Helical" evidence="5">
    <location>
        <begin position="41"/>
        <end position="59"/>
    </location>
</feature>
<evidence type="ECO:0000256" key="3">
    <source>
        <dbReference type="ARBA" id="ARBA00022989"/>
    </source>
</evidence>
<evidence type="ECO:0000313" key="6">
    <source>
        <dbReference type="EMBL" id="MFB9134312.1"/>
    </source>
</evidence>
<sequence>MLRKLELKVPPVAVFLILLVAMAKSSELFPDAYLPLPKTDWVFIGCLVIAVILAFSSLYQFRKAKTTVNPIKLHKVSQLVEHGVFSVTRNPMYLSLLTTLFGAAYWLQSWASIAWCWVFILYMNRFQIIPEERFLTAQYGERYEKYKQRVKRWLL</sequence>
<organism evidence="6 7">
    <name type="scientific">Vibrio olivae</name>
    <dbReference type="NCBI Taxonomy" id="1243002"/>
    <lineage>
        <taxon>Bacteria</taxon>
        <taxon>Pseudomonadati</taxon>
        <taxon>Pseudomonadota</taxon>
        <taxon>Gammaproteobacteria</taxon>
        <taxon>Vibrionales</taxon>
        <taxon>Vibrionaceae</taxon>
        <taxon>Vibrio</taxon>
    </lineage>
</organism>
<dbReference type="RefSeq" id="WP_390190151.1">
    <property type="nucleotide sequence ID" value="NZ_JBHMEP010000001.1"/>
</dbReference>
<dbReference type="Pfam" id="PF04191">
    <property type="entry name" value="PEMT"/>
    <property type="match status" value="1"/>
</dbReference>
<evidence type="ECO:0000256" key="5">
    <source>
        <dbReference type="SAM" id="Phobius"/>
    </source>
</evidence>
<feature type="transmembrane region" description="Helical" evidence="5">
    <location>
        <begin position="103"/>
        <end position="123"/>
    </location>
</feature>
<dbReference type="EC" id="2.1.1.334" evidence="6"/>
<protein>
    <submittedName>
        <fullName evidence="6">Methyltransferase family protein</fullName>
        <ecNumber evidence="6">2.1.1.100</ecNumber>
        <ecNumber evidence="6">2.1.1.334</ecNumber>
    </submittedName>
</protein>
<accession>A0ABV5HK03</accession>
<keyword evidence="2 5" id="KW-0812">Transmembrane</keyword>
<keyword evidence="3 5" id="KW-1133">Transmembrane helix</keyword>
<reference evidence="6 7" key="1">
    <citation type="submission" date="2024-09" db="EMBL/GenBank/DDBJ databases">
        <authorList>
            <person name="Sun Q."/>
            <person name="Mori K."/>
        </authorList>
    </citation>
    <scope>NUCLEOTIDE SEQUENCE [LARGE SCALE GENOMIC DNA]</scope>
    <source>
        <strain evidence="6 7">CECT 8064</strain>
    </source>
</reference>
<dbReference type="GO" id="GO:0032259">
    <property type="term" value="P:methylation"/>
    <property type="evidence" value="ECO:0007669"/>
    <property type="project" value="UniProtKB-KW"/>
</dbReference>
<dbReference type="InterPro" id="IPR007318">
    <property type="entry name" value="Phopholipid_MeTrfase"/>
</dbReference>
<gene>
    <name evidence="6" type="ORF">ACFFUV_04920</name>
</gene>
<dbReference type="GO" id="GO:0004671">
    <property type="term" value="F:protein C-terminal S-isoprenylcysteine carboxyl O-methyltransferase activity"/>
    <property type="evidence" value="ECO:0007669"/>
    <property type="project" value="UniProtKB-EC"/>
</dbReference>
<keyword evidence="6" id="KW-0808">Transferase</keyword>
<dbReference type="Gene3D" id="1.20.120.1630">
    <property type="match status" value="1"/>
</dbReference>
<keyword evidence="6" id="KW-0489">Methyltransferase</keyword>
<proteinExistence type="predicted"/>
<comment type="subcellular location">
    <subcellularLocation>
        <location evidence="1">Endomembrane system</location>
        <topology evidence="1">Multi-pass membrane protein</topology>
    </subcellularLocation>
</comment>